<feature type="domain" description="Response regulatory" evidence="4">
    <location>
        <begin position="4"/>
        <end position="120"/>
    </location>
</feature>
<dbReference type="Gene3D" id="6.10.250.690">
    <property type="match status" value="1"/>
</dbReference>
<dbReference type="GO" id="GO:0052621">
    <property type="term" value="F:diguanylate cyclase activity"/>
    <property type="evidence" value="ECO:0007669"/>
    <property type="project" value="UniProtKB-EC"/>
</dbReference>
<dbReference type="PROSITE" id="PS50887">
    <property type="entry name" value="GGDEF"/>
    <property type="match status" value="1"/>
</dbReference>
<dbReference type="PANTHER" id="PTHR45138">
    <property type="entry name" value="REGULATORY COMPONENTS OF SENSORY TRANSDUCTION SYSTEM"/>
    <property type="match status" value="1"/>
</dbReference>
<dbReference type="Pfam" id="PF00072">
    <property type="entry name" value="Response_reg"/>
    <property type="match status" value="2"/>
</dbReference>
<dbReference type="SMART" id="SM00448">
    <property type="entry name" value="REC"/>
    <property type="match status" value="2"/>
</dbReference>
<dbReference type="EC" id="2.7.7.65" evidence="1"/>
<keyword evidence="7" id="KW-1185">Reference proteome</keyword>
<organism evidence="6 7">
    <name type="scientific">Oceanicella actignis</name>
    <dbReference type="NCBI Taxonomy" id="1189325"/>
    <lineage>
        <taxon>Bacteria</taxon>
        <taxon>Pseudomonadati</taxon>
        <taxon>Pseudomonadota</taxon>
        <taxon>Alphaproteobacteria</taxon>
        <taxon>Rhodobacterales</taxon>
        <taxon>Paracoccaceae</taxon>
        <taxon>Oceanicella</taxon>
    </lineage>
</organism>
<sequence>MSGRILVVDDVATNRMLLAARLGADYYDVTTAANGRDALEICAREAPDLVLLDVVMPELDGFEVCRRIKSDPQLHHIPVVMITALNEPEERVRGLEAGADDFLTKPVNELELNARVRNLLRMKMMIDEMRLRVETTQSLGLEAVRAELDVDVSGANVMIVAAEPDSARRRADILRKALDVRVRIPPNDREALTMAEAAPPDAFLIDRRLPAGGDGLRLVSALRSRQSTRASAIVLVAPEGDAASAAKGLDLGAGDYLFEPVDAAELVARMRSQLRRKRYADELRDTLLDGLRLAVTDPLTGLFNRRYAATHLQGLIRNARDGELGVMMMDIDRFKQVNDTYGHAAGDAVLREFARRLKANVRGADLTARLGGEEFLVAMPDARREAVAAAAERVRAAIQEPPFDIGDREIPVTVSIGVAMYAPGDGAESLIEAADAALYASKNGGRNRVTFRDAA</sequence>
<reference evidence="6 7" key="1">
    <citation type="submission" date="2016-12" db="EMBL/GenBank/DDBJ databases">
        <authorList>
            <person name="Song W.-J."/>
            <person name="Kurnit D.M."/>
        </authorList>
    </citation>
    <scope>NUCLEOTIDE SEQUENCE [LARGE SCALE GENOMIC DNA]</scope>
    <source>
        <strain evidence="6 7">CGMCC 1.10808</strain>
    </source>
</reference>
<dbReference type="EMBL" id="FRDL01000011">
    <property type="protein sequence ID" value="SHN75745.1"/>
    <property type="molecule type" value="Genomic_DNA"/>
</dbReference>
<feature type="modified residue" description="4-aspartylphosphate" evidence="3">
    <location>
        <position position="53"/>
    </location>
</feature>
<evidence type="ECO:0000313" key="7">
    <source>
        <dbReference type="Proteomes" id="UP000184066"/>
    </source>
</evidence>
<name>A0A1M7TYI7_9RHOB</name>
<dbReference type="Proteomes" id="UP000184066">
    <property type="component" value="Unassembled WGS sequence"/>
</dbReference>
<dbReference type="SUPFAM" id="SSF55073">
    <property type="entry name" value="Nucleotide cyclase"/>
    <property type="match status" value="1"/>
</dbReference>
<feature type="domain" description="GGDEF" evidence="5">
    <location>
        <begin position="322"/>
        <end position="454"/>
    </location>
</feature>
<evidence type="ECO:0000313" key="6">
    <source>
        <dbReference type="EMBL" id="SHN75745.1"/>
    </source>
</evidence>
<dbReference type="CDD" id="cd17538">
    <property type="entry name" value="REC_D1_PleD-like"/>
    <property type="match status" value="1"/>
</dbReference>
<dbReference type="Gene3D" id="3.40.50.2300">
    <property type="match status" value="1"/>
</dbReference>
<dbReference type="AlphaFoldDB" id="A0A1M7TYI7"/>
<feature type="modified residue" description="4-aspartylphosphate" evidence="3">
    <location>
        <position position="206"/>
    </location>
</feature>
<dbReference type="NCBIfam" id="TIGR00254">
    <property type="entry name" value="GGDEF"/>
    <property type="match status" value="1"/>
</dbReference>
<evidence type="ECO:0000256" key="1">
    <source>
        <dbReference type="ARBA" id="ARBA00012528"/>
    </source>
</evidence>
<dbReference type="CDD" id="cd01949">
    <property type="entry name" value="GGDEF"/>
    <property type="match status" value="1"/>
</dbReference>
<evidence type="ECO:0000256" key="3">
    <source>
        <dbReference type="PROSITE-ProRule" id="PRU00169"/>
    </source>
</evidence>
<comment type="catalytic activity">
    <reaction evidence="2">
        <text>2 GTP = 3',3'-c-di-GMP + 2 diphosphate</text>
        <dbReference type="Rhea" id="RHEA:24898"/>
        <dbReference type="ChEBI" id="CHEBI:33019"/>
        <dbReference type="ChEBI" id="CHEBI:37565"/>
        <dbReference type="ChEBI" id="CHEBI:58805"/>
        <dbReference type="EC" id="2.7.7.65"/>
    </reaction>
</comment>
<keyword evidence="3" id="KW-0597">Phosphoprotein</keyword>
<dbReference type="GO" id="GO:0043709">
    <property type="term" value="P:cell adhesion involved in single-species biofilm formation"/>
    <property type="evidence" value="ECO:0007669"/>
    <property type="project" value="TreeGrafter"/>
</dbReference>
<dbReference type="GO" id="GO:0005886">
    <property type="term" value="C:plasma membrane"/>
    <property type="evidence" value="ECO:0007669"/>
    <property type="project" value="TreeGrafter"/>
</dbReference>
<dbReference type="PROSITE" id="PS50110">
    <property type="entry name" value="RESPONSE_REGULATORY"/>
    <property type="match status" value="2"/>
</dbReference>
<dbReference type="InterPro" id="IPR029787">
    <property type="entry name" value="Nucleotide_cyclase"/>
</dbReference>
<dbReference type="InterPro" id="IPR050469">
    <property type="entry name" value="Diguanylate_Cyclase"/>
</dbReference>
<dbReference type="GO" id="GO:1902201">
    <property type="term" value="P:negative regulation of bacterial-type flagellum-dependent cell motility"/>
    <property type="evidence" value="ECO:0007669"/>
    <property type="project" value="TreeGrafter"/>
</dbReference>
<dbReference type="OrthoDB" id="9812260at2"/>
<dbReference type="FunFam" id="3.30.70.270:FF:000001">
    <property type="entry name" value="Diguanylate cyclase domain protein"/>
    <property type="match status" value="1"/>
</dbReference>
<evidence type="ECO:0000256" key="2">
    <source>
        <dbReference type="ARBA" id="ARBA00034247"/>
    </source>
</evidence>
<dbReference type="InterPro" id="IPR043128">
    <property type="entry name" value="Rev_trsase/Diguanyl_cyclase"/>
</dbReference>
<evidence type="ECO:0000259" key="5">
    <source>
        <dbReference type="PROSITE" id="PS50887"/>
    </source>
</evidence>
<proteinExistence type="predicted"/>
<dbReference type="RefSeq" id="WP_072748279.1">
    <property type="nucleotide sequence ID" value="NZ_FOHL01000010.1"/>
</dbReference>
<dbReference type="SMART" id="SM00267">
    <property type="entry name" value="GGDEF"/>
    <property type="match status" value="1"/>
</dbReference>
<dbReference type="InterPro" id="IPR000160">
    <property type="entry name" value="GGDEF_dom"/>
</dbReference>
<feature type="domain" description="Response regulatory" evidence="4">
    <location>
        <begin position="156"/>
        <end position="274"/>
    </location>
</feature>
<dbReference type="NCBIfam" id="NF007135">
    <property type="entry name" value="PRK09581.1"/>
    <property type="match status" value="1"/>
</dbReference>
<evidence type="ECO:0000259" key="4">
    <source>
        <dbReference type="PROSITE" id="PS50110"/>
    </source>
</evidence>
<dbReference type="InterPro" id="IPR001789">
    <property type="entry name" value="Sig_transdc_resp-reg_receiver"/>
</dbReference>
<dbReference type="PANTHER" id="PTHR45138:SF9">
    <property type="entry name" value="DIGUANYLATE CYCLASE DGCM-RELATED"/>
    <property type="match status" value="1"/>
</dbReference>
<accession>A0A1M7TYI7</accession>
<dbReference type="FunFam" id="3.40.50.2300:FF:000574">
    <property type="entry name" value="Response regulator PleD"/>
    <property type="match status" value="1"/>
</dbReference>
<dbReference type="Gene3D" id="3.30.70.270">
    <property type="match status" value="1"/>
</dbReference>
<dbReference type="GO" id="GO:0000160">
    <property type="term" value="P:phosphorelay signal transduction system"/>
    <property type="evidence" value="ECO:0007669"/>
    <property type="project" value="InterPro"/>
</dbReference>
<protein>
    <recommendedName>
        <fullName evidence="1">diguanylate cyclase</fullName>
        <ecNumber evidence="1">2.7.7.65</ecNumber>
    </recommendedName>
</protein>
<gene>
    <name evidence="6" type="ORF">SAMN05216200_111105</name>
</gene>
<dbReference type="SUPFAM" id="SSF52172">
    <property type="entry name" value="CheY-like"/>
    <property type="match status" value="2"/>
</dbReference>
<dbReference type="STRING" id="1189325.SAMN04488119_110105"/>
<dbReference type="Pfam" id="PF00990">
    <property type="entry name" value="GGDEF"/>
    <property type="match status" value="1"/>
</dbReference>
<dbReference type="InterPro" id="IPR011006">
    <property type="entry name" value="CheY-like_superfamily"/>
</dbReference>